<dbReference type="PANTHER" id="PTHR33487:SF1">
    <property type="entry name" value="CILIA- AND FLAGELLA-ASSOCIATED PROTEIN 54"/>
    <property type="match status" value="1"/>
</dbReference>
<evidence type="ECO:0000313" key="2">
    <source>
        <dbReference type="Proteomes" id="UP001346869"/>
    </source>
</evidence>
<keyword evidence="2" id="KW-1185">Reference proteome</keyword>
<accession>A0AAN7XE10</accession>
<name>A0AAN7XE10_ELEMC</name>
<dbReference type="GO" id="GO:0060271">
    <property type="term" value="P:cilium assembly"/>
    <property type="evidence" value="ECO:0007669"/>
    <property type="project" value="TreeGrafter"/>
</dbReference>
<protein>
    <submittedName>
        <fullName evidence="1">Uncharacterized protein</fullName>
    </submittedName>
</protein>
<comment type="caution">
    <text evidence="1">The sequence shown here is derived from an EMBL/GenBank/DDBJ whole genome shotgun (WGS) entry which is preliminary data.</text>
</comment>
<gene>
    <name evidence="1" type="ORF">PBY51_002606</name>
</gene>
<reference evidence="1 2" key="1">
    <citation type="journal article" date="2023" name="Genes (Basel)">
        <title>Chromosome-Level Genome Assembly and Circadian Gene Repertoire of the Patagonia Blennie Eleginops maclovinus-The Closest Ancestral Proxy of Antarctic Cryonotothenioids.</title>
        <authorList>
            <person name="Cheng C.C."/>
            <person name="Rivera-Colon A.G."/>
            <person name="Minhas B.F."/>
            <person name="Wilson L."/>
            <person name="Rayamajhi N."/>
            <person name="Vargas-Chacoff L."/>
            <person name="Catchen J.M."/>
        </authorList>
    </citation>
    <scope>NUCLEOTIDE SEQUENCE [LARGE SCALE GENOMIC DNA]</scope>
    <source>
        <strain evidence="1">JMC-PN-2008</strain>
    </source>
</reference>
<sequence>MNLFISLMKRAASSTSRDNDCHAKGMKILMDIWKKYKHRLPSKFYQERMLQMADFLFGIKLYQFALWQGYSLHLLQFNSVRITDITDVKHFMACFFPEGFDTDQETFAMKIRAMQGCALCIFELEKRHCVLSQKGLRELLHVLNFLRIMMQAFQQHDHLCWLLYNGSLHIYTICRYLMTMNCSAQALEFLLWASISLELSIPLMTAKYLPWIVTLYCAVCQCYYDNKAAVKAEVKDTRHLY</sequence>
<evidence type="ECO:0000313" key="1">
    <source>
        <dbReference type="EMBL" id="KAK5858469.1"/>
    </source>
</evidence>
<organism evidence="1 2">
    <name type="scientific">Eleginops maclovinus</name>
    <name type="common">Patagonian blennie</name>
    <name type="synonym">Eleginus maclovinus</name>
    <dbReference type="NCBI Taxonomy" id="56733"/>
    <lineage>
        <taxon>Eukaryota</taxon>
        <taxon>Metazoa</taxon>
        <taxon>Chordata</taxon>
        <taxon>Craniata</taxon>
        <taxon>Vertebrata</taxon>
        <taxon>Euteleostomi</taxon>
        <taxon>Actinopterygii</taxon>
        <taxon>Neopterygii</taxon>
        <taxon>Teleostei</taxon>
        <taxon>Neoteleostei</taxon>
        <taxon>Acanthomorphata</taxon>
        <taxon>Eupercaria</taxon>
        <taxon>Perciformes</taxon>
        <taxon>Notothenioidei</taxon>
        <taxon>Eleginopidae</taxon>
        <taxon>Eleginops</taxon>
    </lineage>
</organism>
<dbReference type="EMBL" id="JAUZQC010000015">
    <property type="protein sequence ID" value="KAK5858469.1"/>
    <property type="molecule type" value="Genomic_DNA"/>
</dbReference>
<dbReference type="Proteomes" id="UP001346869">
    <property type="component" value="Unassembled WGS sequence"/>
</dbReference>
<dbReference type="PANTHER" id="PTHR33487">
    <property type="entry name" value="CILIA- AND FLAGELLA-ASSOCIATED PROTEIN 54"/>
    <property type="match status" value="1"/>
</dbReference>
<reference evidence="1 2" key="2">
    <citation type="journal article" date="2023" name="Mol. Biol. Evol.">
        <title>Genomics of Secondarily Temperate Adaptation in the Only Non-Antarctic Icefish.</title>
        <authorList>
            <person name="Rivera-Colon A.G."/>
            <person name="Rayamajhi N."/>
            <person name="Minhas B.F."/>
            <person name="Madrigal G."/>
            <person name="Bilyk K.T."/>
            <person name="Yoon V."/>
            <person name="Hune M."/>
            <person name="Gregory S."/>
            <person name="Cheng C.H.C."/>
            <person name="Catchen J.M."/>
        </authorList>
    </citation>
    <scope>NUCLEOTIDE SEQUENCE [LARGE SCALE GENOMIC DNA]</scope>
    <source>
        <strain evidence="1">JMC-PN-2008</strain>
    </source>
</reference>
<dbReference type="AlphaFoldDB" id="A0AAN7XE10"/>
<dbReference type="Pfam" id="PF14858">
    <property type="entry name" value="CFAP54_N"/>
    <property type="match status" value="1"/>
</dbReference>
<dbReference type="InterPro" id="IPR027912">
    <property type="entry name" value="CFAP54"/>
</dbReference>
<proteinExistence type="predicted"/>